<dbReference type="EMBL" id="JAYMYR010000004">
    <property type="protein sequence ID" value="KAK7369088.1"/>
    <property type="molecule type" value="Genomic_DNA"/>
</dbReference>
<organism evidence="2 3">
    <name type="scientific">Phaseolus coccineus</name>
    <name type="common">Scarlet runner bean</name>
    <name type="synonym">Phaseolus multiflorus</name>
    <dbReference type="NCBI Taxonomy" id="3886"/>
    <lineage>
        <taxon>Eukaryota</taxon>
        <taxon>Viridiplantae</taxon>
        <taxon>Streptophyta</taxon>
        <taxon>Embryophyta</taxon>
        <taxon>Tracheophyta</taxon>
        <taxon>Spermatophyta</taxon>
        <taxon>Magnoliopsida</taxon>
        <taxon>eudicotyledons</taxon>
        <taxon>Gunneridae</taxon>
        <taxon>Pentapetalae</taxon>
        <taxon>rosids</taxon>
        <taxon>fabids</taxon>
        <taxon>Fabales</taxon>
        <taxon>Fabaceae</taxon>
        <taxon>Papilionoideae</taxon>
        <taxon>50 kb inversion clade</taxon>
        <taxon>NPAAA clade</taxon>
        <taxon>indigoferoid/millettioid clade</taxon>
        <taxon>Phaseoleae</taxon>
        <taxon>Phaseolus</taxon>
    </lineage>
</organism>
<keyword evidence="1" id="KW-0472">Membrane</keyword>
<dbReference type="Proteomes" id="UP001374584">
    <property type="component" value="Unassembled WGS sequence"/>
</dbReference>
<reference evidence="2 3" key="1">
    <citation type="submission" date="2024-01" db="EMBL/GenBank/DDBJ databases">
        <title>The genomes of 5 underutilized Papilionoideae crops provide insights into root nodulation and disease resistanc.</title>
        <authorList>
            <person name="Jiang F."/>
        </authorList>
    </citation>
    <scope>NUCLEOTIDE SEQUENCE [LARGE SCALE GENOMIC DNA]</scope>
    <source>
        <strain evidence="2">JINMINGXINNONG_FW02</strain>
        <tissue evidence="2">Leaves</tissue>
    </source>
</reference>
<protein>
    <submittedName>
        <fullName evidence="2">Uncharacterized protein</fullName>
    </submittedName>
</protein>
<sequence>MFNGILADNFFDYQYFKIQMIGVIILTLFLPCLPLLCESFCWYAFRIVRTLAQPREIVVLATYKLALGMEAGVVIEQNEHTEASKALVSSPPPPFTSLSLSSLSLSF</sequence>
<evidence type="ECO:0000256" key="1">
    <source>
        <dbReference type="SAM" id="Phobius"/>
    </source>
</evidence>
<keyword evidence="1" id="KW-1133">Transmembrane helix</keyword>
<accession>A0AAN9NEP5</accession>
<feature type="transmembrane region" description="Helical" evidence="1">
    <location>
        <begin position="20"/>
        <end position="45"/>
    </location>
</feature>
<evidence type="ECO:0000313" key="2">
    <source>
        <dbReference type="EMBL" id="KAK7369088.1"/>
    </source>
</evidence>
<keyword evidence="1" id="KW-0812">Transmembrane</keyword>
<proteinExistence type="predicted"/>
<keyword evidence="3" id="KW-1185">Reference proteome</keyword>
<dbReference type="AlphaFoldDB" id="A0AAN9NEP5"/>
<comment type="caution">
    <text evidence="2">The sequence shown here is derived from an EMBL/GenBank/DDBJ whole genome shotgun (WGS) entry which is preliminary data.</text>
</comment>
<gene>
    <name evidence="2" type="ORF">VNO80_11122</name>
</gene>
<name>A0AAN9NEP5_PHACN</name>
<evidence type="ECO:0000313" key="3">
    <source>
        <dbReference type="Proteomes" id="UP001374584"/>
    </source>
</evidence>